<comment type="caution">
    <text evidence="1">The sequence shown here is derived from an EMBL/GenBank/DDBJ whole genome shotgun (WGS) entry which is preliminary data.</text>
</comment>
<dbReference type="Proteomes" id="UP000721861">
    <property type="component" value="Unassembled WGS sequence"/>
</dbReference>
<evidence type="ECO:0000313" key="1">
    <source>
        <dbReference type="EMBL" id="MBS2212147.1"/>
    </source>
</evidence>
<dbReference type="EMBL" id="JAGUCN010000013">
    <property type="protein sequence ID" value="MBS2212147.1"/>
    <property type="molecule type" value="Genomic_DNA"/>
</dbReference>
<name>A0ABS5KB73_9BACT</name>
<keyword evidence="2" id="KW-1185">Reference proteome</keyword>
<dbReference type="RefSeq" id="WP_212228634.1">
    <property type="nucleotide sequence ID" value="NZ_JAGUCN010000013.1"/>
</dbReference>
<reference evidence="1 2" key="1">
    <citation type="journal article" date="2014" name="Int. J. Syst. Evol. Microbiol.">
        <title>Carboxylicivirga gen. nov. in the family Marinilabiliaceae with two novel species, Carboxylicivirga mesophila sp. nov. and Carboxylicivirga taeanensis sp. nov., and reclassification of Cytophaga fermentans as Saccharicrinis fermentans gen. nov., comb. nov.</title>
        <authorList>
            <person name="Yang S.H."/>
            <person name="Seo H.S."/>
            <person name="Woo J.H."/>
            <person name="Oh H.M."/>
            <person name="Jang H."/>
            <person name="Lee J.H."/>
            <person name="Kim S.J."/>
            <person name="Kwon K.K."/>
        </authorList>
    </citation>
    <scope>NUCLEOTIDE SEQUENCE [LARGE SCALE GENOMIC DNA]</scope>
    <source>
        <strain evidence="1 2">JCM 18290</strain>
    </source>
</reference>
<accession>A0ABS5KB73</accession>
<sequence length="76" mass="8937">MYVANKIHFYANFQGMYINKLFTFEVNGMQACLRILKQFVERGNIIKAVYITAVNHETGEVINEKQSVEELMMRIF</sequence>
<gene>
    <name evidence="1" type="ORF">KEM09_12075</name>
</gene>
<evidence type="ECO:0000313" key="2">
    <source>
        <dbReference type="Proteomes" id="UP000721861"/>
    </source>
</evidence>
<protein>
    <submittedName>
        <fullName evidence="1">Uncharacterized protein</fullName>
    </submittedName>
</protein>
<organism evidence="1 2">
    <name type="scientific">Carboxylicivirga mesophila</name>
    <dbReference type="NCBI Taxonomy" id="1166478"/>
    <lineage>
        <taxon>Bacteria</taxon>
        <taxon>Pseudomonadati</taxon>
        <taxon>Bacteroidota</taxon>
        <taxon>Bacteroidia</taxon>
        <taxon>Marinilabiliales</taxon>
        <taxon>Marinilabiliaceae</taxon>
        <taxon>Carboxylicivirga</taxon>
    </lineage>
</organism>
<proteinExistence type="predicted"/>